<sequence length="191" mass="21489">RLLIFAFHGFAHVMTSAQEFMLSIERAVSCSSPAIYHNRRLAKRMLIAGEGISGAVALIFLWQISKDNILIACFIANSIDLASLICLSATTYYVIKSRQKITSSTLNEKYQIKEAMAITRVMLPCGIISLIMKVAASLAPWIYSLNLFQSQYMFTLTGGAYFVIESLNCLICCAFILWKHEGLQRIVRRMM</sequence>
<protein>
    <recommendedName>
        <fullName evidence="4">G protein-coupled receptor</fullName>
    </recommendedName>
</protein>
<dbReference type="AlphaFoldDB" id="A0AAN5HZN5"/>
<evidence type="ECO:0000313" key="3">
    <source>
        <dbReference type="Proteomes" id="UP001328107"/>
    </source>
</evidence>
<dbReference type="EMBL" id="BTRK01000004">
    <property type="protein sequence ID" value="GMR46545.1"/>
    <property type="molecule type" value="Genomic_DNA"/>
</dbReference>
<reference evidence="3" key="1">
    <citation type="submission" date="2022-10" db="EMBL/GenBank/DDBJ databases">
        <title>Genome assembly of Pristionchus species.</title>
        <authorList>
            <person name="Yoshida K."/>
            <person name="Sommer R.J."/>
        </authorList>
    </citation>
    <scope>NUCLEOTIDE SEQUENCE [LARGE SCALE GENOMIC DNA]</scope>
    <source>
        <strain evidence="3">RS5460</strain>
    </source>
</reference>
<feature type="transmembrane region" description="Helical" evidence="1">
    <location>
        <begin position="45"/>
        <end position="63"/>
    </location>
</feature>
<accession>A0AAN5HZN5</accession>
<feature type="non-terminal residue" evidence="2">
    <location>
        <position position="1"/>
    </location>
</feature>
<evidence type="ECO:0000313" key="2">
    <source>
        <dbReference type="EMBL" id="GMR46545.1"/>
    </source>
</evidence>
<keyword evidence="1" id="KW-0812">Transmembrane</keyword>
<keyword evidence="1" id="KW-1133">Transmembrane helix</keyword>
<dbReference type="InterPro" id="IPR052860">
    <property type="entry name" value="NRL-GPCR1"/>
</dbReference>
<dbReference type="PANTHER" id="PTHR47521:SF18">
    <property type="entry name" value="G PROTEIN-COUPLED RECEPTOR-RELATED"/>
    <property type="match status" value="1"/>
</dbReference>
<keyword evidence="1" id="KW-0472">Membrane</keyword>
<organism evidence="2 3">
    <name type="scientific">Pristionchus mayeri</name>
    <dbReference type="NCBI Taxonomy" id="1317129"/>
    <lineage>
        <taxon>Eukaryota</taxon>
        <taxon>Metazoa</taxon>
        <taxon>Ecdysozoa</taxon>
        <taxon>Nematoda</taxon>
        <taxon>Chromadorea</taxon>
        <taxon>Rhabditida</taxon>
        <taxon>Rhabditina</taxon>
        <taxon>Diplogasteromorpha</taxon>
        <taxon>Diplogasteroidea</taxon>
        <taxon>Neodiplogasteridae</taxon>
        <taxon>Pristionchus</taxon>
    </lineage>
</organism>
<feature type="non-terminal residue" evidence="2">
    <location>
        <position position="191"/>
    </location>
</feature>
<proteinExistence type="predicted"/>
<name>A0AAN5HZN5_9BILA</name>
<feature type="transmembrane region" description="Helical" evidence="1">
    <location>
        <begin position="69"/>
        <end position="95"/>
    </location>
</feature>
<feature type="transmembrane region" description="Helical" evidence="1">
    <location>
        <begin position="116"/>
        <end position="139"/>
    </location>
</feature>
<dbReference type="PANTHER" id="PTHR47521">
    <property type="entry name" value="SERPENTINE RECEPTOR, CLASS E (EPSILON)-RELATED"/>
    <property type="match status" value="1"/>
</dbReference>
<evidence type="ECO:0008006" key="4">
    <source>
        <dbReference type="Google" id="ProtNLM"/>
    </source>
</evidence>
<keyword evidence="3" id="KW-1185">Reference proteome</keyword>
<comment type="caution">
    <text evidence="2">The sequence shown here is derived from an EMBL/GenBank/DDBJ whole genome shotgun (WGS) entry which is preliminary data.</text>
</comment>
<gene>
    <name evidence="2" type="ORF">PMAYCL1PPCAC_16740</name>
</gene>
<evidence type="ECO:0000256" key="1">
    <source>
        <dbReference type="SAM" id="Phobius"/>
    </source>
</evidence>
<dbReference type="Proteomes" id="UP001328107">
    <property type="component" value="Unassembled WGS sequence"/>
</dbReference>
<feature type="transmembrane region" description="Helical" evidence="1">
    <location>
        <begin position="159"/>
        <end position="178"/>
    </location>
</feature>